<accession>A0A1M6PAP7</accession>
<dbReference type="PROSITE" id="PS50045">
    <property type="entry name" value="SIGMA54_INTERACT_4"/>
    <property type="match status" value="1"/>
</dbReference>
<evidence type="ECO:0000256" key="2">
    <source>
        <dbReference type="ARBA" id="ARBA00022741"/>
    </source>
</evidence>
<dbReference type="AlphaFoldDB" id="A0A1M6PAP7"/>
<dbReference type="Gene3D" id="1.10.8.60">
    <property type="match status" value="1"/>
</dbReference>
<dbReference type="Gene3D" id="3.40.50.300">
    <property type="entry name" value="P-loop containing nucleotide triphosphate hydrolases"/>
    <property type="match status" value="1"/>
</dbReference>
<dbReference type="PRINTS" id="PR01590">
    <property type="entry name" value="HTHFIS"/>
</dbReference>
<dbReference type="Pfam" id="PF25601">
    <property type="entry name" value="AAA_lid_14"/>
    <property type="match status" value="1"/>
</dbReference>
<proteinExistence type="predicted"/>
<dbReference type="GO" id="GO:0043565">
    <property type="term" value="F:sequence-specific DNA binding"/>
    <property type="evidence" value="ECO:0007669"/>
    <property type="project" value="InterPro"/>
</dbReference>
<evidence type="ECO:0000256" key="8">
    <source>
        <dbReference type="PROSITE-ProRule" id="PRU00169"/>
    </source>
</evidence>
<dbReference type="InterPro" id="IPR027417">
    <property type="entry name" value="P-loop_NTPase"/>
</dbReference>
<dbReference type="GO" id="GO:0006355">
    <property type="term" value="P:regulation of DNA-templated transcription"/>
    <property type="evidence" value="ECO:0007669"/>
    <property type="project" value="InterPro"/>
</dbReference>
<dbReference type="CDD" id="cd00009">
    <property type="entry name" value="AAA"/>
    <property type="match status" value="1"/>
</dbReference>
<dbReference type="SUPFAM" id="SSF46689">
    <property type="entry name" value="Homeodomain-like"/>
    <property type="match status" value="1"/>
</dbReference>
<dbReference type="InterPro" id="IPR058031">
    <property type="entry name" value="AAA_lid_NorR"/>
</dbReference>
<organism evidence="11 12">
    <name type="scientific">Reichenbachiella agariperforans</name>
    <dbReference type="NCBI Taxonomy" id="156994"/>
    <lineage>
        <taxon>Bacteria</taxon>
        <taxon>Pseudomonadati</taxon>
        <taxon>Bacteroidota</taxon>
        <taxon>Cytophagia</taxon>
        <taxon>Cytophagales</taxon>
        <taxon>Reichenbachiellaceae</taxon>
        <taxon>Reichenbachiella</taxon>
    </lineage>
</organism>
<evidence type="ECO:0000256" key="1">
    <source>
        <dbReference type="ARBA" id="ARBA00022553"/>
    </source>
</evidence>
<dbReference type="InterPro" id="IPR025944">
    <property type="entry name" value="Sigma_54_int_dom_CS"/>
</dbReference>
<protein>
    <submittedName>
        <fullName evidence="11">Two-component system, NtrC family, response regulator HydG</fullName>
    </submittedName>
</protein>
<dbReference type="EMBL" id="FRAA01000002">
    <property type="protein sequence ID" value="SHK05039.1"/>
    <property type="molecule type" value="Genomic_DNA"/>
</dbReference>
<evidence type="ECO:0000256" key="4">
    <source>
        <dbReference type="ARBA" id="ARBA00023012"/>
    </source>
</evidence>
<reference evidence="12" key="1">
    <citation type="submission" date="2016-11" db="EMBL/GenBank/DDBJ databases">
        <authorList>
            <person name="Varghese N."/>
            <person name="Submissions S."/>
        </authorList>
    </citation>
    <scope>NUCLEOTIDE SEQUENCE [LARGE SCALE GENOMIC DNA]</scope>
    <source>
        <strain evidence="12">DSM 26134</strain>
    </source>
</reference>
<name>A0A1M6PAP7_REIAG</name>
<dbReference type="SUPFAM" id="SSF52172">
    <property type="entry name" value="CheY-like"/>
    <property type="match status" value="1"/>
</dbReference>
<dbReference type="Gene3D" id="3.40.50.2300">
    <property type="match status" value="1"/>
</dbReference>
<dbReference type="FunFam" id="3.40.50.300:FF:000006">
    <property type="entry name" value="DNA-binding transcriptional regulator NtrC"/>
    <property type="match status" value="1"/>
</dbReference>
<keyword evidence="4" id="KW-0902">Two-component regulatory system</keyword>
<keyword evidence="5" id="KW-0805">Transcription regulation</keyword>
<dbReference type="PROSITE" id="PS00676">
    <property type="entry name" value="SIGMA54_INTERACT_2"/>
    <property type="match status" value="1"/>
</dbReference>
<dbReference type="InterPro" id="IPR011006">
    <property type="entry name" value="CheY-like_superfamily"/>
</dbReference>
<dbReference type="PROSITE" id="PS00688">
    <property type="entry name" value="SIGMA54_INTERACT_3"/>
    <property type="match status" value="1"/>
</dbReference>
<dbReference type="Pfam" id="PF00158">
    <property type="entry name" value="Sigma54_activat"/>
    <property type="match status" value="1"/>
</dbReference>
<evidence type="ECO:0000256" key="3">
    <source>
        <dbReference type="ARBA" id="ARBA00022840"/>
    </source>
</evidence>
<dbReference type="Pfam" id="PF02954">
    <property type="entry name" value="HTH_8"/>
    <property type="match status" value="1"/>
</dbReference>
<keyword evidence="1 8" id="KW-0597">Phosphoprotein</keyword>
<dbReference type="FunFam" id="3.40.50.2300:FF:000018">
    <property type="entry name" value="DNA-binding transcriptional regulator NtrC"/>
    <property type="match status" value="1"/>
</dbReference>
<dbReference type="PANTHER" id="PTHR32071:SF81">
    <property type="entry name" value="PROPIONATE CATABOLISM OPERON REGULATORY PROTEIN"/>
    <property type="match status" value="1"/>
</dbReference>
<evidence type="ECO:0000313" key="12">
    <source>
        <dbReference type="Proteomes" id="UP000184474"/>
    </source>
</evidence>
<dbReference type="SMART" id="SM00382">
    <property type="entry name" value="AAA"/>
    <property type="match status" value="1"/>
</dbReference>
<feature type="domain" description="Sigma-54 factor interaction" evidence="9">
    <location>
        <begin position="141"/>
        <end position="370"/>
    </location>
</feature>
<dbReference type="InterPro" id="IPR002197">
    <property type="entry name" value="HTH_Fis"/>
</dbReference>
<dbReference type="InterPro" id="IPR009057">
    <property type="entry name" value="Homeodomain-like_sf"/>
</dbReference>
<dbReference type="SMART" id="SM00448">
    <property type="entry name" value="REC"/>
    <property type="match status" value="1"/>
</dbReference>
<dbReference type="InterPro" id="IPR001789">
    <property type="entry name" value="Sig_transdc_resp-reg_receiver"/>
</dbReference>
<keyword evidence="3" id="KW-0067">ATP-binding</keyword>
<dbReference type="PANTHER" id="PTHR32071">
    <property type="entry name" value="TRANSCRIPTIONAL REGULATORY PROTEIN"/>
    <property type="match status" value="1"/>
</dbReference>
<keyword evidence="7" id="KW-0804">Transcription</keyword>
<evidence type="ECO:0000259" key="10">
    <source>
        <dbReference type="PROSITE" id="PS50110"/>
    </source>
</evidence>
<dbReference type="SUPFAM" id="SSF52540">
    <property type="entry name" value="P-loop containing nucleoside triphosphate hydrolases"/>
    <property type="match status" value="1"/>
</dbReference>
<evidence type="ECO:0000256" key="7">
    <source>
        <dbReference type="ARBA" id="ARBA00023163"/>
    </source>
</evidence>
<evidence type="ECO:0000256" key="5">
    <source>
        <dbReference type="ARBA" id="ARBA00023015"/>
    </source>
</evidence>
<evidence type="ECO:0000313" key="11">
    <source>
        <dbReference type="EMBL" id="SHK05039.1"/>
    </source>
</evidence>
<sequence length="465" mass="51799">MAKILVVDDDPSFNEMLSSYLRRQDHEIEQAFSSQSALAAFKTKSIDLILTDFKLPDMDGLELIRIIKDEKPDMPVILITNYSDVRTAVTSIQLGAFEFITKPVNPDEMLLTIGQALQEKTTSTAAKPKTIKKASGSPEYVIGTSPQSLDLWQHLQLVAPTKMTVLILGESGTGKEYAAKMIHEKSKRAKAPFVALDCGVLSKELAASELFGHIKGAFTGAVQDKKGAFENANGGTIFLDEIGNLPYEVQVQLLRVIQERKVRRVGSEKEIDVDVRIIAATNENIAVSGSQSEFRTDLFHRLNEFELKIPALRERKEDLNEYIGLFLRQACNELEREVTGLDAEAQSIVQHYSWPGNLRELKNVIKRAVLLSTGELITPAQLPHELANEEVLSTTDTIADNAASIQNAINGTTGTDLKALQEKNEKQLILETLEKTKYNKSKTAKLLNIDRKTLYNKLTKYQIEI</sequence>
<dbReference type="GO" id="GO:0005524">
    <property type="term" value="F:ATP binding"/>
    <property type="evidence" value="ECO:0007669"/>
    <property type="project" value="UniProtKB-KW"/>
</dbReference>
<dbReference type="InterPro" id="IPR002078">
    <property type="entry name" value="Sigma_54_int"/>
</dbReference>
<feature type="modified residue" description="4-aspartylphosphate" evidence="8">
    <location>
        <position position="52"/>
    </location>
</feature>
<dbReference type="Gene3D" id="1.10.10.60">
    <property type="entry name" value="Homeodomain-like"/>
    <property type="match status" value="1"/>
</dbReference>
<keyword evidence="2" id="KW-0547">Nucleotide-binding</keyword>
<dbReference type="RefSeq" id="WP_073121745.1">
    <property type="nucleotide sequence ID" value="NZ_FRAA01000002.1"/>
</dbReference>
<evidence type="ECO:0000256" key="6">
    <source>
        <dbReference type="ARBA" id="ARBA00023125"/>
    </source>
</evidence>
<dbReference type="InterPro" id="IPR025943">
    <property type="entry name" value="Sigma_54_int_dom_ATP-bd_2"/>
</dbReference>
<dbReference type="PROSITE" id="PS50110">
    <property type="entry name" value="RESPONSE_REGULATORY"/>
    <property type="match status" value="1"/>
</dbReference>
<dbReference type="Proteomes" id="UP000184474">
    <property type="component" value="Unassembled WGS sequence"/>
</dbReference>
<keyword evidence="12" id="KW-1185">Reference proteome</keyword>
<gene>
    <name evidence="11" type="ORF">SAMN04488028_102620</name>
</gene>
<dbReference type="GO" id="GO:0000160">
    <property type="term" value="P:phosphorelay signal transduction system"/>
    <property type="evidence" value="ECO:0007669"/>
    <property type="project" value="UniProtKB-KW"/>
</dbReference>
<evidence type="ECO:0000259" key="9">
    <source>
        <dbReference type="PROSITE" id="PS50045"/>
    </source>
</evidence>
<dbReference type="STRING" id="156994.SAMN04488028_102620"/>
<dbReference type="Pfam" id="PF00072">
    <property type="entry name" value="Response_reg"/>
    <property type="match status" value="1"/>
</dbReference>
<dbReference type="InterPro" id="IPR003593">
    <property type="entry name" value="AAA+_ATPase"/>
</dbReference>
<keyword evidence="6" id="KW-0238">DNA-binding</keyword>
<feature type="domain" description="Response regulatory" evidence="10">
    <location>
        <begin position="3"/>
        <end position="117"/>
    </location>
</feature>